<organism evidence="19 20">
    <name type="scientific">Verticillium longisporum</name>
    <name type="common">Verticillium dahliae var. longisporum</name>
    <dbReference type="NCBI Taxonomy" id="100787"/>
    <lineage>
        <taxon>Eukaryota</taxon>
        <taxon>Fungi</taxon>
        <taxon>Dikarya</taxon>
        <taxon>Ascomycota</taxon>
        <taxon>Pezizomycotina</taxon>
        <taxon>Sordariomycetes</taxon>
        <taxon>Hypocreomycetidae</taxon>
        <taxon>Glomerellales</taxon>
        <taxon>Plectosphaerellaceae</taxon>
        <taxon>Verticillium</taxon>
    </lineage>
</organism>
<evidence type="ECO:0000256" key="7">
    <source>
        <dbReference type="ARBA" id="ARBA00022857"/>
    </source>
</evidence>
<keyword evidence="6" id="KW-0152">Cholesterol biosynthesis</keyword>
<dbReference type="EMBL" id="CVQI01015780">
    <property type="protein sequence ID" value="CRK24206.1"/>
    <property type="molecule type" value="Genomic_DNA"/>
</dbReference>
<comment type="similarity">
    <text evidence="2 18">Belongs to the ERG4/ERG24 family.</text>
</comment>
<evidence type="ECO:0000256" key="16">
    <source>
        <dbReference type="ARBA" id="ARBA00038851"/>
    </source>
</evidence>
<dbReference type="EC" id="1.3.1.21" evidence="16"/>
<evidence type="ECO:0000256" key="12">
    <source>
        <dbReference type="ARBA" id="ARBA00023098"/>
    </source>
</evidence>
<keyword evidence="5" id="KW-0812">Transmembrane</keyword>
<keyword evidence="13" id="KW-0472">Membrane</keyword>
<dbReference type="GO" id="GO:0005789">
    <property type="term" value="C:endoplasmic reticulum membrane"/>
    <property type="evidence" value="ECO:0007669"/>
    <property type="project" value="TreeGrafter"/>
</dbReference>
<evidence type="ECO:0000256" key="15">
    <source>
        <dbReference type="ARBA" id="ARBA00023221"/>
    </source>
</evidence>
<dbReference type="GO" id="GO:0006695">
    <property type="term" value="P:cholesterol biosynthetic process"/>
    <property type="evidence" value="ECO:0007669"/>
    <property type="project" value="UniProtKB-KW"/>
</dbReference>
<dbReference type="PANTHER" id="PTHR21257">
    <property type="entry name" value="DELTA(14)-STEROL REDUCTASE"/>
    <property type="match status" value="1"/>
</dbReference>
<dbReference type="AlphaFoldDB" id="A0A0G4LQC2"/>
<reference evidence="20" key="1">
    <citation type="submission" date="2015-05" db="EMBL/GenBank/DDBJ databases">
        <authorList>
            <person name="Fogelqvist Johan"/>
        </authorList>
    </citation>
    <scope>NUCLEOTIDE SEQUENCE [LARGE SCALE GENOMIC DNA]</scope>
</reference>
<evidence type="ECO:0000256" key="14">
    <source>
        <dbReference type="ARBA" id="ARBA00023166"/>
    </source>
</evidence>
<dbReference type="Proteomes" id="UP000045706">
    <property type="component" value="Unassembled WGS sequence"/>
</dbReference>
<dbReference type="GO" id="GO:0016132">
    <property type="term" value="P:brassinosteroid biosynthetic process"/>
    <property type="evidence" value="ECO:0007669"/>
    <property type="project" value="TreeGrafter"/>
</dbReference>
<evidence type="ECO:0000256" key="4">
    <source>
        <dbReference type="ARBA" id="ARBA00022548"/>
    </source>
</evidence>
<evidence type="ECO:0000256" key="2">
    <source>
        <dbReference type="ARBA" id="ARBA00005402"/>
    </source>
</evidence>
<comment type="subcellular location">
    <subcellularLocation>
        <location evidence="1">Membrane</location>
        <topology evidence="1">Multi-pass membrane protein</topology>
    </subcellularLocation>
</comment>
<evidence type="ECO:0000313" key="20">
    <source>
        <dbReference type="Proteomes" id="UP000045706"/>
    </source>
</evidence>
<name>A0A0G4LQC2_VERLO</name>
<evidence type="ECO:0000256" key="18">
    <source>
        <dbReference type="RuleBase" id="RU369120"/>
    </source>
</evidence>
<evidence type="ECO:0000256" key="8">
    <source>
        <dbReference type="ARBA" id="ARBA00022955"/>
    </source>
</evidence>
<keyword evidence="3 18" id="KW-0444">Lipid biosynthesis</keyword>
<evidence type="ECO:0000256" key="13">
    <source>
        <dbReference type="ARBA" id="ARBA00023136"/>
    </source>
</evidence>
<evidence type="ECO:0000256" key="10">
    <source>
        <dbReference type="ARBA" id="ARBA00023002"/>
    </source>
</evidence>
<keyword evidence="10 18" id="KW-0560">Oxidoreductase</keyword>
<evidence type="ECO:0000313" key="19">
    <source>
        <dbReference type="EMBL" id="CRK24206.1"/>
    </source>
</evidence>
<evidence type="ECO:0000256" key="17">
    <source>
        <dbReference type="ARBA" id="ARBA00042688"/>
    </source>
</evidence>
<dbReference type="Gene3D" id="1.20.120.1630">
    <property type="match status" value="1"/>
</dbReference>
<keyword evidence="14 18" id="KW-1207">Sterol metabolism</keyword>
<dbReference type="Pfam" id="PF01222">
    <property type="entry name" value="ERG4_ERG24"/>
    <property type="match status" value="1"/>
</dbReference>
<protein>
    <recommendedName>
        <fullName evidence="16">7-dehydrocholesterol reductase</fullName>
        <ecNumber evidence="16">1.3.1.21</ecNumber>
    </recommendedName>
    <alternativeName>
        <fullName evidence="17">Sterol Delta(7)-reductase</fullName>
    </alternativeName>
</protein>
<evidence type="ECO:0000256" key="1">
    <source>
        <dbReference type="ARBA" id="ARBA00004141"/>
    </source>
</evidence>
<keyword evidence="7" id="KW-0521">NADP</keyword>
<sequence length="108" mass="12384">MIVAVTTAFAMGWALNHDANRQKSKCRKMARGWGIVRYANYVGSLLYTWASCAACRAGHLFPYTEALLVTATVVHRCFHDEARCKEKYGDTWDEYCKIVKWRMIPGVF</sequence>
<accession>A0A0G4LQC2</accession>
<dbReference type="PANTHER" id="PTHR21257:SF38">
    <property type="entry name" value="7-DEHYDROCHOLESTEROL REDUCTASE"/>
    <property type="match status" value="1"/>
</dbReference>
<keyword evidence="15 18" id="KW-0753">Steroid metabolism</keyword>
<dbReference type="GO" id="GO:0047598">
    <property type="term" value="F:7-dehydrocholesterol reductase activity"/>
    <property type="evidence" value="ECO:0007669"/>
    <property type="project" value="UniProtKB-EC"/>
</dbReference>
<evidence type="ECO:0000256" key="5">
    <source>
        <dbReference type="ARBA" id="ARBA00022692"/>
    </source>
</evidence>
<keyword evidence="12 18" id="KW-0443">Lipid metabolism</keyword>
<keyword evidence="9" id="KW-1133">Transmembrane helix</keyword>
<keyword evidence="11 18" id="KW-0756">Sterol biosynthesis</keyword>
<evidence type="ECO:0000256" key="9">
    <source>
        <dbReference type="ARBA" id="ARBA00022989"/>
    </source>
</evidence>
<keyword evidence="8 18" id="KW-0752">Steroid biosynthesis</keyword>
<keyword evidence="4" id="KW-0153">Cholesterol metabolism</keyword>
<evidence type="ECO:0000256" key="6">
    <source>
        <dbReference type="ARBA" id="ARBA00022778"/>
    </source>
</evidence>
<gene>
    <name evidence="19" type="ORF">BN1723_013211</name>
</gene>
<evidence type="ECO:0000256" key="11">
    <source>
        <dbReference type="ARBA" id="ARBA00023011"/>
    </source>
</evidence>
<dbReference type="InterPro" id="IPR001171">
    <property type="entry name" value="ERG24_DHCR-like"/>
</dbReference>
<evidence type="ECO:0000256" key="3">
    <source>
        <dbReference type="ARBA" id="ARBA00022516"/>
    </source>
</evidence>
<proteinExistence type="inferred from homology"/>